<dbReference type="Pfam" id="PF25348">
    <property type="entry name" value="PH_CAYP2"/>
    <property type="match status" value="1"/>
</dbReference>
<keyword evidence="2" id="KW-0677">Repeat</keyword>
<evidence type="ECO:0000313" key="7">
    <source>
        <dbReference type="Proteomes" id="UP000007110"/>
    </source>
</evidence>
<dbReference type="SMART" id="SM00054">
    <property type="entry name" value="EFh"/>
    <property type="match status" value="3"/>
</dbReference>
<reference evidence="6" key="2">
    <citation type="submission" date="2021-01" db="UniProtKB">
        <authorList>
            <consortium name="EnsemblMetazoa"/>
        </authorList>
    </citation>
    <scope>IDENTIFICATION</scope>
</reference>
<dbReference type="PANTHER" id="PTHR34524">
    <property type="entry name" value="CALCYPHOSIN"/>
    <property type="match status" value="1"/>
</dbReference>
<dbReference type="InterPro" id="IPR002048">
    <property type="entry name" value="EF_hand_dom"/>
</dbReference>
<evidence type="ECO:0000256" key="4">
    <source>
        <dbReference type="SAM" id="MobiDB-lite"/>
    </source>
</evidence>
<feature type="region of interest" description="Disordered" evidence="4">
    <location>
        <begin position="97"/>
        <end position="246"/>
    </location>
</feature>
<dbReference type="InterPro" id="IPR051581">
    <property type="entry name" value="Ca-bind"/>
</dbReference>
<dbReference type="InParanoid" id="A0A7M7NQS7"/>
<dbReference type="CDD" id="cd00051">
    <property type="entry name" value="EFh"/>
    <property type="match status" value="1"/>
</dbReference>
<dbReference type="EnsemblMetazoa" id="XM_030983880">
    <property type="protein sequence ID" value="XP_030839740"/>
    <property type="gene ID" value="LOC579381"/>
</dbReference>
<keyword evidence="7" id="KW-1185">Reference proteome</keyword>
<dbReference type="Gene3D" id="1.10.238.10">
    <property type="entry name" value="EF-hand"/>
    <property type="match status" value="2"/>
</dbReference>
<keyword evidence="1" id="KW-0479">Metal-binding</keyword>
<dbReference type="RefSeq" id="XP_030839740.1">
    <property type="nucleotide sequence ID" value="XM_030983880.1"/>
</dbReference>
<keyword evidence="3" id="KW-0106">Calcium</keyword>
<protein>
    <recommendedName>
        <fullName evidence="5">EF-hand domain-containing protein</fullName>
    </recommendedName>
</protein>
<dbReference type="Proteomes" id="UP000007110">
    <property type="component" value="Unassembled WGS sequence"/>
</dbReference>
<evidence type="ECO:0000256" key="2">
    <source>
        <dbReference type="ARBA" id="ARBA00022737"/>
    </source>
</evidence>
<organism evidence="6 7">
    <name type="scientific">Strongylocentrotus purpuratus</name>
    <name type="common">Purple sea urchin</name>
    <dbReference type="NCBI Taxonomy" id="7668"/>
    <lineage>
        <taxon>Eukaryota</taxon>
        <taxon>Metazoa</taxon>
        <taxon>Echinodermata</taxon>
        <taxon>Eleutherozoa</taxon>
        <taxon>Echinozoa</taxon>
        <taxon>Echinoidea</taxon>
        <taxon>Euechinoidea</taxon>
        <taxon>Echinacea</taxon>
        <taxon>Camarodonta</taxon>
        <taxon>Echinidea</taxon>
        <taxon>Strongylocentrotidae</taxon>
        <taxon>Strongylocentrotus</taxon>
    </lineage>
</organism>
<evidence type="ECO:0000256" key="1">
    <source>
        <dbReference type="ARBA" id="ARBA00022723"/>
    </source>
</evidence>
<dbReference type="InterPro" id="IPR018247">
    <property type="entry name" value="EF_Hand_1_Ca_BS"/>
</dbReference>
<dbReference type="PROSITE" id="PS50222">
    <property type="entry name" value="EF_HAND_2"/>
    <property type="match status" value="3"/>
</dbReference>
<dbReference type="InterPro" id="IPR011992">
    <property type="entry name" value="EF-hand-dom_pair"/>
</dbReference>
<feature type="domain" description="EF-hand" evidence="5">
    <location>
        <begin position="490"/>
        <end position="525"/>
    </location>
</feature>
<name>A0A7M7NQS7_STRPU</name>
<dbReference type="Pfam" id="PF13499">
    <property type="entry name" value="EF-hand_7"/>
    <property type="match status" value="1"/>
</dbReference>
<evidence type="ECO:0000259" key="5">
    <source>
        <dbReference type="PROSITE" id="PS50222"/>
    </source>
</evidence>
<dbReference type="Pfam" id="PF13202">
    <property type="entry name" value="EF-hand_5"/>
    <property type="match status" value="1"/>
</dbReference>
<accession>A0A7M7NQS7</accession>
<feature type="region of interest" description="Disordered" evidence="4">
    <location>
        <begin position="283"/>
        <end position="322"/>
    </location>
</feature>
<dbReference type="InterPro" id="IPR057461">
    <property type="entry name" value="CAYP2_PH"/>
</dbReference>
<sequence>MDLSIRGGPTPRQARVSSAKGKKPSKTSGSLYDTPEAPRQGARPPAGKPPRYEGGVVTQSQVDQYKRPKSRGPKPDNVPSLDLARLADYDITASKPILDYKEKISTPDTASTVSWGYHDYNSKPSGRNSSLKAPFALHHTPQTPLSGQSVSCRPANVPKLNIADKQKQKAKTAWDDPAVPDNIPPPSERQKKQFKQNQTEVKQQYKQQQSQGGAGNQVKQQEPKPEPEVELAEDEPLNTNWNNASLSTRQEVNKRIAAESVAAERMKQHIMETVLVDQLSRAPISDPEQDQVSTPASSHRYYSQSPKPRNLHATKANPTNSVTEKMLAKRLSFSCRVVSRSGNMALRELCGFYFALDKTMTIYEFRQFGKKASALPFIKRDTYRRMIGRRKGLLYTAQDLTRGEDLSFETEDQPSLPECLQKKPVAVLRVTDVDEDMKKDFIFGDNVPYNDVAVRKGMHPQRARQEAEDWKLISNVQNEVHKQIKSRASRTLTGLGKHFKKLDKSGDGTLDKDELQEALKTYHIKLDKKLFDQLWLIIDQNGDGAIDYSEFCRAFIGEMNEFRKHFVIKAFKKIDANKSGTVGIDEVKKFFRAHKHPLVISGKSTEQQVLNDFLDVFGPRVKEISYGEFEDYYEGVSIATKSDDDFMNLIQGCWTL</sequence>
<feature type="compositionally biased region" description="Low complexity" evidence="4">
    <location>
        <begin position="196"/>
        <end position="211"/>
    </location>
</feature>
<dbReference type="OMA" id="ESAWLIM"/>
<dbReference type="SUPFAM" id="SSF47473">
    <property type="entry name" value="EF-hand"/>
    <property type="match status" value="1"/>
</dbReference>
<dbReference type="GeneID" id="579381"/>
<dbReference type="OrthoDB" id="6280085at2759"/>
<feature type="domain" description="EF-hand" evidence="5">
    <location>
        <begin position="526"/>
        <end position="561"/>
    </location>
</feature>
<reference evidence="7" key="1">
    <citation type="submission" date="2015-02" db="EMBL/GenBank/DDBJ databases">
        <title>Genome sequencing for Strongylocentrotus purpuratus.</title>
        <authorList>
            <person name="Murali S."/>
            <person name="Liu Y."/>
            <person name="Vee V."/>
            <person name="English A."/>
            <person name="Wang M."/>
            <person name="Skinner E."/>
            <person name="Han Y."/>
            <person name="Muzny D.M."/>
            <person name="Worley K.C."/>
            <person name="Gibbs R.A."/>
        </authorList>
    </citation>
    <scope>NUCLEOTIDE SEQUENCE</scope>
</reference>
<proteinExistence type="predicted"/>
<dbReference type="PROSITE" id="PS00018">
    <property type="entry name" value="EF_HAND_1"/>
    <property type="match status" value="3"/>
</dbReference>
<evidence type="ECO:0000313" key="6">
    <source>
        <dbReference type="EnsemblMetazoa" id="XP_030839740"/>
    </source>
</evidence>
<feature type="compositionally biased region" description="Polar residues" evidence="4">
    <location>
        <begin position="237"/>
        <end position="246"/>
    </location>
</feature>
<feature type="compositionally biased region" description="Polar residues" evidence="4">
    <location>
        <begin position="122"/>
        <end position="131"/>
    </location>
</feature>
<evidence type="ECO:0000256" key="3">
    <source>
        <dbReference type="ARBA" id="ARBA00022837"/>
    </source>
</evidence>
<feature type="domain" description="EF-hand" evidence="5">
    <location>
        <begin position="562"/>
        <end position="597"/>
    </location>
</feature>
<dbReference type="GO" id="GO:0005509">
    <property type="term" value="F:calcium ion binding"/>
    <property type="evidence" value="ECO:0007669"/>
    <property type="project" value="InterPro"/>
</dbReference>
<feature type="region of interest" description="Disordered" evidence="4">
    <location>
        <begin position="1"/>
        <end position="81"/>
    </location>
</feature>
<dbReference type="KEGG" id="spu:579381"/>
<feature type="compositionally biased region" description="Polar residues" evidence="4">
    <location>
        <begin position="140"/>
        <end position="151"/>
    </location>
</feature>
<dbReference type="AlphaFoldDB" id="A0A7M7NQS7"/>
<feature type="compositionally biased region" description="Polar residues" evidence="4">
    <location>
        <begin position="290"/>
        <end position="307"/>
    </location>
</feature>
<dbReference type="PANTHER" id="PTHR34524:SF15">
    <property type="entry name" value="EF-HAND DOMAIN-CONTAINING PROTEIN"/>
    <property type="match status" value="1"/>
</dbReference>